<name>R0K998_EXST2</name>
<dbReference type="AlphaFoldDB" id="R0K998"/>
<gene>
    <name evidence="1" type="ORF">SETTUDRAFT_169383</name>
</gene>
<accession>R0K998</accession>
<dbReference type="EMBL" id="KB908615">
    <property type="protein sequence ID" value="EOA86014.1"/>
    <property type="molecule type" value="Genomic_DNA"/>
</dbReference>
<dbReference type="GeneID" id="19400888"/>
<dbReference type="HOGENOM" id="CLU_2814037_0_0_1"/>
<reference evidence="1 2" key="2">
    <citation type="journal article" date="2013" name="PLoS Genet.">
        <title>Comparative genome structure, secondary metabolite, and effector coding capacity across Cochliobolus pathogens.</title>
        <authorList>
            <person name="Condon B.J."/>
            <person name="Leng Y."/>
            <person name="Wu D."/>
            <person name="Bushley K.E."/>
            <person name="Ohm R.A."/>
            <person name="Otillar R."/>
            <person name="Martin J."/>
            <person name="Schackwitz W."/>
            <person name="Grimwood J."/>
            <person name="MohdZainudin N."/>
            <person name="Xue C."/>
            <person name="Wang R."/>
            <person name="Manning V.A."/>
            <person name="Dhillon B."/>
            <person name="Tu Z.J."/>
            <person name="Steffenson B.J."/>
            <person name="Salamov A."/>
            <person name="Sun H."/>
            <person name="Lowry S."/>
            <person name="LaButti K."/>
            <person name="Han J."/>
            <person name="Copeland A."/>
            <person name="Lindquist E."/>
            <person name="Barry K."/>
            <person name="Schmutz J."/>
            <person name="Baker S.E."/>
            <person name="Ciuffetti L.M."/>
            <person name="Grigoriev I.V."/>
            <person name="Zhong S."/>
            <person name="Turgeon B.G."/>
        </authorList>
    </citation>
    <scope>NUCLEOTIDE SEQUENCE [LARGE SCALE GENOMIC DNA]</scope>
    <source>
        <strain evidence="2">28A</strain>
    </source>
</reference>
<evidence type="ECO:0000313" key="1">
    <source>
        <dbReference type="EMBL" id="EOA86014.1"/>
    </source>
</evidence>
<dbReference type="RefSeq" id="XP_008026295.1">
    <property type="nucleotide sequence ID" value="XM_008028104.1"/>
</dbReference>
<reference evidence="1 2" key="1">
    <citation type="journal article" date="2012" name="PLoS Pathog.">
        <title>Diverse lifestyles and strategies of plant pathogenesis encoded in the genomes of eighteen Dothideomycetes fungi.</title>
        <authorList>
            <person name="Ohm R.A."/>
            <person name="Feau N."/>
            <person name="Henrissat B."/>
            <person name="Schoch C.L."/>
            <person name="Horwitz B.A."/>
            <person name="Barry K.W."/>
            <person name="Condon B.J."/>
            <person name="Copeland A.C."/>
            <person name="Dhillon B."/>
            <person name="Glaser F."/>
            <person name="Hesse C.N."/>
            <person name="Kosti I."/>
            <person name="LaButti K."/>
            <person name="Lindquist E.A."/>
            <person name="Lucas S."/>
            <person name="Salamov A.A."/>
            <person name="Bradshaw R.E."/>
            <person name="Ciuffetti L."/>
            <person name="Hamelin R.C."/>
            <person name="Kema G.H.J."/>
            <person name="Lawrence C."/>
            <person name="Scott J.A."/>
            <person name="Spatafora J.W."/>
            <person name="Turgeon B.G."/>
            <person name="de Wit P.J.G.M."/>
            <person name="Zhong S."/>
            <person name="Goodwin S.B."/>
            <person name="Grigoriev I.V."/>
        </authorList>
    </citation>
    <scope>NUCLEOTIDE SEQUENCE [LARGE SCALE GENOMIC DNA]</scope>
    <source>
        <strain evidence="2">28A</strain>
    </source>
</reference>
<proteinExistence type="predicted"/>
<organism evidence="1 2">
    <name type="scientific">Exserohilum turcicum (strain 28A)</name>
    <name type="common">Northern leaf blight fungus</name>
    <name type="synonym">Setosphaeria turcica</name>
    <dbReference type="NCBI Taxonomy" id="671987"/>
    <lineage>
        <taxon>Eukaryota</taxon>
        <taxon>Fungi</taxon>
        <taxon>Dikarya</taxon>
        <taxon>Ascomycota</taxon>
        <taxon>Pezizomycotina</taxon>
        <taxon>Dothideomycetes</taxon>
        <taxon>Pleosporomycetidae</taxon>
        <taxon>Pleosporales</taxon>
        <taxon>Pleosporineae</taxon>
        <taxon>Pleosporaceae</taxon>
        <taxon>Exserohilum</taxon>
    </lineage>
</organism>
<sequence>MYVLPPSSKEFGSSAQLLWDREQTLERLAGDAATAKVRERCCRYREQLLGCETATGISGAFFVRYLS</sequence>
<protein>
    <submittedName>
        <fullName evidence="1">Uncharacterized protein</fullName>
    </submittedName>
</protein>
<dbReference type="Proteomes" id="UP000016935">
    <property type="component" value="Unassembled WGS sequence"/>
</dbReference>
<keyword evidence="2" id="KW-1185">Reference proteome</keyword>
<evidence type="ECO:0000313" key="2">
    <source>
        <dbReference type="Proteomes" id="UP000016935"/>
    </source>
</evidence>